<keyword evidence="4" id="KW-1185">Reference proteome</keyword>
<sequence length="724" mass="77875">MRKRVTSALLVLAVAAGLVGSPAVTSAANPQLTVDLSQNTGALLYGATGFLYGLGNDGIPKDNMLAPLKPQYASQKPPGGLQHPNGDVFEVQDQYFRNGGKEIQVIMQDIYKEWPYENLGMNDYLAKVDTMVRALNANPNRDKYVYVPFNEPDWIWYNNSTKLQQLFNDWKTVYQKIRSIVPNAKIAGIGFSYYDANVYDQFLTFAKNNDCLPDVTTWHELQNSFFTDWDTHYNHYRSVESRLGISPRPISINEYGRFSGDIPVPGNLVQFVSKFENSKVYGSLAYWTTAGALNDLATENNKATGGWWLYKWYGDLSGNTVKTTPPSPSGSLQGVAALNATDRQARILFGGSLNASDVFATDVVVKGFGTASYFGSTVHAVVMGIDNTNLNPSSGPYVLQEGDYNVVNGQITVPVSNMKALSAYQMIITPNRDLSPSGTAGRYEAEYAAYTGTAFVSSSSNTGYSGTSFLEGFGGGGNSASGQFVVTAPTDGYYDLSLRYSAGPLAGAPANRTIRMTVGGTTLKDLTLGGTANWDSWATSTTKVFLEAGINRIGFTTYTADNSDAVNLDYLEVAAATDTVVAYEAEAAGNTLTGTAKVESKTAASGGKYVSWIGNGAANALQFNGIQAPSAGRYRIVVTYANGELGDGATNYNSNIVDRYADVSVNGGGSQKVYFRNTLGWSNFRTTVIDVNLNAGANTIKFSNGSIGFAPDIDRIQVAAYLGN</sequence>
<dbReference type="PROSITE" id="PS51175">
    <property type="entry name" value="CBM6"/>
    <property type="match status" value="2"/>
</dbReference>
<comment type="caution">
    <text evidence="3">The sequence shown here is derived from an EMBL/GenBank/DDBJ whole genome shotgun (WGS) entry which is preliminary data.</text>
</comment>
<keyword evidence="1" id="KW-0732">Signal</keyword>
<dbReference type="RefSeq" id="WP_188176313.1">
    <property type="nucleotide sequence ID" value="NZ_JACVVD010000007.1"/>
</dbReference>
<organism evidence="3 4">
    <name type="scientific">Paenibacillus sedimenti</name>
    <dbReference type="NCBI Taxonomy" id="2770274"/>
    <lineage>
        <taxon>Bacteria</taxon>
        <taxon>Bacillati</taxon>
        <taxon>Bacillota</taxon>
        <taxon>Bacilli</taxon>
        <taxon>Bacillales</taxon>
        <taxon>Paenibacillaceae</taxon>
        <taxon>Paenibacillus</taxon>
    </lineage>
</organism>
<evidence type="ECO:0000313" key="4">
    <source>
        <dbReference type="Proteomes" id="UP000650466"/>
    </source>
</evidence>
<evidence type="ECO:0000313" key="3">
    <source>
        <dbReference type="EMBL" id="MBD0382540.1"/>
    </source>
</evidence>
<name>A0A926QKF1_9BACL</name>
<dbReference type="SUPFAM" id="SSF49785">
    <property type="entry name" value="Galactose-binding domain-like"/>
    <property type="match status" value="2"/>
</dbReference>
<dbReference type="GO" id="GO:0030246">
    <property type="term" value="F:carbohydrate binding"/>
    <property type="evidence" value="ECO:0007669"/>
    <property type="project" value="InterPro"/>
</dbReference>
<dbReference type="InterPro" id="IPR008979">
    <property type="entry name" value="Galactose-bd-like_sf"/>
</dbReference>
<accession>A0A926QKF1</accession>
<dbReference type="InterPro" id="IPR017853">
    <property type="entry name" value="GH"/>
</dbReference>
<dbReference type="Gene3D" id="2.60.120.260">
    <property type="entry name" value="Galactose-binding domain-like"/>
    <property type="match status" value="2"/>
</dbReference>
<protein>
    <submittedName>
        <fullName evidence="3">Carbohydrate-binding protein</fullName>
    </submittedName>
</protein>
<dbReference type="SUPFAM" id="SSF51445">
    <property type="entry name" value="(Trans)glycosidases"/>
    <property type="match status" value="1"/>
</dbReference>
<dbReference type="AlphaFoldDB" id="A0A926QKF1"/>
<evidence type="ECO:0000256" key="1">
    <source>
        <dbReference type="SAM" id="SignalP"/>
    </source>
</evidence>
<feature type="domain" description="CBM6" evidence="2">
    <location>
        <begin position="581"/>
        <end position="719"/>
    </location>
</feature>
<dbReference type="InterPro" id="IPR005084">
    <property type="entry name" value="CBM6"/>
</dbReference>
<dbReference type="Proteomes" id="UP000650466">
    <property type="component" value="Unassembled WGS sequence"/>
</dbReference>
<dbReference type="Pfam" id="PF03422">
    <property type="entry name" value="CBM_6"/>
    <property type="match status" value="1"/>
</dbReference>
<proteinExistence type="predicted"/>
<feature type="domain" description="CBM6" evidence="2">
    <location>
        <begin position="441"/>
        <end position="574"/>
    </location>
</feature>
<evidence type="ECO:0000259" key="2">
    <source>
        <dbReference type="PROSITE" id="PS51175"/>
    </source>
</evidence>
<feature type="chain" id="PRO_5037541121" evidence="1">
    <location>
        <begin position="28"/>
        <end position="724"/>
    </location>
</feature>
<gene>
    <name evidence="3" type="ORF">ICC18_20690</name>
</gene>
<dbReference type="EMBL" id="JACVVD010000007">
    <property type="protein sequence ID" value="MBD0382540.1"/>
    <property type="molecule type" value="Genomic_DNA"/>
</dbReference>
<dbReference type="Gene3D" id="3.20.20.80">
    <property type="entry name" value="Glycosidases"/>
    <property type="match status" value="1"/>
</dbReference>
<feature type="signal peptide" evidence="1">
    <location>
        <begin position="1"/>
        <end position="27"/>
    </location>
</feature>
<reference evidence="3" key="1">
    <citation type="submission" date="2020-09" db="EMBL/GenBank/DDBJ databases">
        <title>Draft Genome Sequence of Paenibacillus sp. WST5.</title>
        <authorList>
            <person name="Bao Z."/>
        </authorList>
    </citation>
    <scope>NUCLEOTIDE SEQUENCE</scope>
    <source>
        <strain evidence="3">WST5</strain>
    </source>
</reference>
<dbReference type="CDD" id="cd04081">
    <property type="entry name" value="CBM35_galactosidase-like"/>
    <property type="match status" value="1"/>
</dbReference>
<dbReference type="CDD" id="cd04083">
    <property type="entry name" value="CBM35_Lmo2446-like"/>
    <property type="match status" value="1"/>
</dbReference>